<dbReference type="GeneID" id="64668070"/>
<comment type="caution">
    <text evidence="1">The sequence shown here is derived from an EMBL/GenBank/DDBJ whole genome shotgun (WGS) entry which is preliminary data.</text>
</comment>
<sequence length="56" mass="6669">EIFVKQNGKHKVFHLGSNLLCHQHIRGHYEFYQAKCKELGITEHHYAIPRELLDLQ</sequence>
<accession>A0AAD4HSQ7</accession>
<reference evidence="1" key="1">
    <citation type="journal article" date="2020" name="New Phytol.">
        <title>Comparative genomics reveals dynamic genome evolution in host specialist ectomycorrhizal fungi.</title>
        <authorList>
            <person name="Lofgren L.A."/>
            <person name="Nguyen N.H."/>
            <person name="Vilgalys R."/>
            <person name="Ruytinx J."/>
            <person name="Liao H.L."/>
            <person name="Branco S."/>
            <person name="Kuo A."/>
            <person name="LaButti K."/>
            <person name="Lipzen A."/>
            <person name="Andreopoulos W."/>
            <person name="Pangilinan J."/>
            <person name="Riley R."/>
            <person name="Hundley H."/>
            <person name="Na H."/>
            <person name="Barry K."/>
            <person name="Grigoriev I.V."/>
            <person name="Stajich J.E."/>
            <person name="Kennedy P.G."/>
        </authorList>
    </citation>
    <scope>NUCLEOTIDE SEQUENCE</scope>
    <source>
        <strain evidence="1">FC203</strain>
    </source>
</reference>
<keyword evidence="2" id="KW-1185">Reference proteome</keyword>
<dbReference type="AlphaFoldDB" id="A0AAD4HSQ7"/>
<protein>
    <submittedName>
        <fullName evidence="1">Uncharacterized protein</fullName>
    </submittedName>
</protein>
<feature type="non-terminal residue" evidence="1">
    <location>
        <position position="56"/>
    </location>
</feature>
<organism evidence="1 2">
    <name type="scientific">Suillus fuscotomentosus</name>
    <dbReference type="NCBI Taxonomy" id="1912939"/>
    <lineage>
        <taxon>Eukaryota</taxon>
        <taxon>Fungi</taxon>
        <taxon>Dikarya</taxon>
        <taxon>Basidiomycota</taxon>
        <taxon>Agaricomycotina</taxon>
        <taxon>Agaricomycetes</taxon>
        <taxon>Agaricomycetidae</taxon>
        <taxon>Boletales</taxon>
        <taxon>Suillineae</taxon>
        <taxon>Suillaceae</taxon>
        <taxon>Suillus</taxon>
    </lineage>
</organism>
<evidence type="ECO:0000313" key="1">
    <source>
        <dbReference type="EMBL" id="KAG1906119.1"/>
    </source>
</evidence>
<proteinExistence type="predicted"/>
<dbReference type="Proteomes" id="UP001195769">
    <property type="component" value="Unassembled WGS sequence"/>
</dbReference>
<feature type="non-terminal residue" evidence="1">
    <location>
        <position position="1"/>
    </location>
</feature>
<dbReference type="RefSeq" id="XP_041231694.1">
    <property type="nucleotide sequence ID" value="XM_041373772.1"/>
</dbReference>
<dbReference type="EMBL" id="JABBWK010000005">
    <property type="protein sequence ID" value="KAG1906119.1"/>
    <property type="molecule type" value="Genomic_DNA"/>
</dbReference>
<evidence type="ECO:0000313" key="2">
    <source>
        <dbReference type="Proteomes" id="UP001195769"/>
    </source>
</evidence>
<name>A0AAD4HSQ7_9AGAM</name>
<gene>
    <name evidence="1" type="ORF">F5891DRAFT_920392</name>
</gene>